<dbReference type="EC" id="2.9.1.1" evidence="8"/>
<dbReference type="NCBIfam" id="TIGR00474">
    <property type="entry name" value="selA"/>
    <property type="match status" value="1"/>
</dbReference>
<comment type="similarity">
    <text evidence="7 8">Belongs to the SelA family.</text>
</comment>
<dbReference type="HAMAP" id="MF_00423">
    <property type="entry name" value="SelA"/>
    <property type="match status" value="1"/>
</dbReference>
<dbReference type="Proteomes" id="UP000198870">
    <property type="component" value="Unassembled WGS sequence"/>
</dbReference>
<accession>A0A1G5CPS1</accession>
<organism evidence="11 12">
    <name type="scientific">Desulfoluna spongiiphila</name>
    <dbReference type="NCBI Taxonomy" id="419481"/>
    <lineage>
        <taxon>Bacteria</taxon>
        <taxon>Pseudomonadati</taxon>
        <taxon>Thermodesulfobacteriota</taxon>
        <taxon>Desulfobacteria</taxon>
        <taxon>Desulfobacterales</taxon>
        <taxon>Desulfolunaceae</taxon>
        <taxon>Desulfoluna</taxon>
    </lineage>
</organism>
<evidence type="ECO:0000256" key="6">
    <source>
        <dbReference type="ARBA" id="ARBA00023266"/>
    </source>
</evidence>
<reference evidence="11 12" key="1">
    <citation type="submission" date="2016-10" db="EMBL/GenBank/DDBJ databases">
        <authorList>
            <person name="de Groot N.N."/>
        </authorList>
    </citation>
    <scope>NUCLEOTIDE SEQUENCE [LARGE SCALE GENOMIC DNA]</scope>
    <source>
        <strain evidence="11 12">AA1</strain>
    </source>
</reference>
<dbReference type="GO" id="GO:0001717">
    <property type="term" value="P:conversion of seryl-tRNAsec to selenocys-tRNAsec"/>
    <property type="evidence" value="ECO:0007669"/>
    <property type="project" value="UniProtKB-UniRule"/>
</dbReference>
<evidence type="ECO:0000256" key="9">
    <source>
        <dbReference type="PIRSR" id="PIRSR618319-50"/>
    </source>
</evidence>
<proteinExistence type="inferred from homology"/>
<comment type="pathway">
    <text evidence="8">Aminoacyl-tRNA biosynthesis; selenocysteinyl-tRNA(Sec) biosynthesis; selenocysteinyl-tRNA(Sec) from L-seryl-tRNA(Sec) (bacterial route): step 1/1.</text>
</comment>
<dbReference type="InterPro" id="IPR025862">
    <property type="entry name" value="SelA_trans_N_dom"/>
</dbReference>
<protein>
    <recommendedName>
        <fullName evidence="8">L-seryl-tRNA(Sec) selenium transferase</fullName>
        <ecNumber evidence="8">2.9.1.1</ecNumber>
    </recommendedName>
    <alternativeName>
        <fullName evidence="8">Selenocysteine synthase</fullName>
        <shortName evidence="8">Sec synthase</shortName>
    </alternativeName>
    <alternativeName>
        <fullName evidence="8">Selenocysteinyl-tRNA(Sec) synthase</fullName>
    </alternativeName>
</protein>
<name>A0A1G5CPS1_9BACT</name>
<dbReference type="GO" id="GO:0004125">
    <property type="term" value="F:L-seryl-tRNA(Sec) selenium transferase activity"/>
    <property type="evidence" value="ECO:0007669"/>
    <property type="project" value="UniProtKB-UniRule"/>
</dbReference>
<keyword evidence="3 8" id="KW-0808">Transferase</keyword>
<dbReference type="InterPro" id="IPR015424">
    <property type="entry name" value="PyrdxlP-dep_Trfase"/>
</dbReference>
<dbReference type="InterPro" id="IPR015421">
    <property type="entry name" value="PyrdxlP-dep_Trfase_major"/>
</dbReference>
<evidence type="ECO:0000256" key="3">
    <source>
        <dbReference type="ARBA" id="ARBA00022679"/>
    </source>
</evidence>
<feature type="modified residue" description="N6-(pyridoxal phosphate)lysine" evidence="8 9">
    <location>
        <position position="297"/>
    </location>
</feature>
<keyword evidence="2 8" id="KW-0963">Cytoplasm</keyword>
<evidence type="ECO:0000256" key="7">
    <source>
        <dbReference type="ARBA" id="ARBA00044507"/>
    </source>
</evidence>
<dbReference type="Gene3D" id="3.90.1150.180">
    <property type="match status" value="1"/>
</dbReference>
<sequence>MELRDTQKQLLRALPGVDTLLDALTAEIPEETVPRSVLTASAREALEATRRAIFTGTHPTVDLASVLTLAHDLIHRKMRPNLTRVINGTGVVVHTNLGRSLLAEEALDRIRAVGDRYSNLEFNLATGKRGLRYSAVEELICEISGAEAAMVVNNNAGAVLLCLDTLVNGKEAVVSRGELVEIGGAFRIPDVMAKSGGILKEVGTTNRTHLRDYEQAVTDETGLFLKVHTSNYSIVGFTSAVSVAELVTLGKERGIPVMDDLGSGTFVDFGDYGLPSEPTVQQSVKAGADIVTFSGDKLLGGPQAGVIVGSKTHIDAIRKNPLTRALRIDKLTLAALEATLRLYRDEAEAVAKIPTLRMITMDREETVARATALMDALATLPVTTEALALSSRPGGGSLPLLELPSCCVGITVPGMGASALEKTLRANDPPVIGRIENETYILDPRTLQEGDISLIADALETLVEARP</sequence>
<comment type="catalytic activity">
    <reaction evidence="8">
        <text>L-seryl-tRNA(Sec) + selenophosphate + H(+) = L-selenocysteinyl-tRNA(Sec) + phosphate</text>
        <dbReference type="Rhea" id="RHEA:22728"/>
        <dbReference type="Rhea" id="RHEA-COMP:9742"/>
        <dbReference type="Rhea" id="RHEA-COMP:9743"/>
        <dbReference type="ChEBI" id="CHEBI:15378"/>
        <dbReference type="ChEBI" id="CHEBI:16144"/>
        <dbReference type="ChEBI" id="CHEBI:43474"/>
        <dbReference type="ChEBI" id="CHEBI:78533"/>
        <dbReference type="ChEBI" id="CHEBI:78573"/>
        <dbReference type="EC" id="2.9.1.1"/>
    </reaction>
</comment>
<dbReference type="EMBL" id="FMUX01000003">
    <property type="protein sequence ID" value="SCY04261.1"/>
    <property type="molecule type" value="Genomic_DNA"/>
</dbReference>
<dbReference type="Gene3D" id="3.40.640.10">
    <property type="entry name" value="Type I PLP-dependent aspartate aminotransferase-like (Major domain)"/>
    <property type="match status" value="1"/>
</dbReference>
<comment type="function">
    <text evidence="8">Converts seryl-tRNA(Sec) to selenocysteinyl-tRNA(Sec) required for selenoprotein biosynthesis.</text>
</comment>
<evidence type="ECO:0000256" key="2">
    <source>
        <dbReference type="ARBA" id="ARBA00022490"/>
    </source>
</evidence>
<dbReference type="Pfam" id="PF12390">
    <property type="entry name" value="Se-cys_synth_N"/>
    <property type="match status" value="1"/>
</dbReference>
<evidence type="ECO:0000313" key="11">
    <source>
        <dbReference type="EMBL" id="SCY04261.1"/>
    </source>
</evidence>
<evidence type="ECO:0000256" key="8">
    <source>
        <dbReference type="HAMAP-Rule" id="MF_00423"/>
    </source>
</evidence>
<comment type="subcellular location">
    <subcellularLocation>
        <location evidence="8">Cytoplasm</location>
    </subcellularLocation>
</comment>
<comment type="cofactor">
    <cofactor evidence="1 8 9">
        <name>pyridoxal 5'-phosphate</name>
        <dbReference type="ChEBI" id="CHEBI:597326"/>
    </cofactor>
</comment>
<dbReference type="InterPro" id="IPR004534">
    <property type="entry name" value="SelA_trans"/>
</dbReference>
<dbReference type="PANTHER" id="PTHR32328:SF0">
    <property type="entry name" value="L-SERYL-TRNA(SEC) SELENIUM TRANSFERASE"/>
    <property type="match status" value="1"/>
</dbReference>
<dbReference type="SUPFAM" id="SSF53383">
    <property type="entry name" value="PLP-dependent transferases"/>
    <property type="match status" value="1"/>
</dbReference>
<dbReference type="GO" id="GO:0005737">
    <property type="term" value="C:cytoplasm"/>
    <property type="evidence" value="ECO:0007669"/>
    <property type="project" value="UniProtKB-SubCell"/>
</dbReference>
<keyword evidence="12" id="KW-1185">Reference proteome</keyword>
<evidence type="ECO:0000256" key="5">
    <source>
        <dbReference type="ARBA" id="ARBA00022917"/>
    </source>
</evidence>
<evidence type="ECO:0000256" key="4">
    <source>
        <dbReference type="ARBA" id="ARBA00022898"/>
    </source>
</evidence>
<dbReference type="AlphaFoldDB" id="A0A1G5CPS1"/>
<dbReference type="GO" id="GO:0001514">
    <property type="term" value="P:selenocysteine incorporation"/>
    <property type="evidence" value="ECO:0007669"/>
    <property type="project" value="UniProtKB-UniRule"/>
</dbReference>
<keyword evidence="4 8" id="KW-0663">Pyridoxal phosphate</keyword>
<dbReference type="InterPro" id="IPR018319">
    <property type="entry name" value="SelA-like"/>
</dbReference>
<evidence type="ECO:0000256" key="1">
    <source>
        <dbReference type="ARBA" id="ARBA00001933"/>
    </source>
</evidence>
<evidence type="ECO:0000313" key="12">
    <source>
        <dbReference type="Proteomes" id="UP000198870"/>
    </source>
</evidence>
<feature type="domain" description="L-seryl-tRNA selenium transferase N-terminal" evidence="10">
    <location>
        <begin position="11"/>
        <end position="50"/>
    </location>
</feature>
<evidence type="ECO:0000259" key="10">
    <source>
        <dbReference type="Pfam" id="PF12390"/>
    </source>
</evidence>
<dbReference type="STRING" id="419481.SAMN05216233_103133"/>
<dbReference type="OrthoDB" id="9787096at2"/>
<dbReference type="RefSeq" id="WP_092209266.1">
    <property type="nucleotide sequence ID" value="NZ_FMUX01000003.1"/>
</dbReference>
<gene>
    <name evidence="8" type="primary">selA</name>
    <name evidence="11" type="ORF">SAMN05216233_103133</name>
</gene>
<dbReference type="PANTHER" id="PTHR32328">
    <property type="entry name" value="L-SERYL-TRNA(SEC) SELENIUM TRANSFERASE"/>
    <property type="match status" value="1"/>
</dbReference>
<dbReference type="Pfam" id="PF03841">
    <property type="entry name" value="SelA"/>
    <property type="match status" value="1"/>
</dbReference>
<dbReference type="UniPathway" id="UPA00906">
    <property type="reaction ID" value="UER00896"/>
</dbReference>
<keyword evidence="6 8" id="KW-0711">Selenium</keyword>
<keyword evidence="5 8" id="KW-0648">Protein biosynthesis</keyword>